<evidence type="ECO:0000256" key="1">
    <source>
        <dbReference type="SAM" id="MobiDB-lite"/>
    </source>
</evidence>
<dbReference type="Proteomes" id="UP000324800">
    <property type="component" value="Unassembled WGS sequence"/>
</dbReference>
<feature type="compositionally biased region" description="Polar residues" evidence="1">
    <location>
        <begin position="165"/>
        <end position="175"/>
    </location>
</feature>
<accession>A0A5J4X440</accession>
<reference evidence="2 3" key="1">
    <citation type="submission" date="2019-03" db="EMBL/GenBank/DDBJ databases">
        <title>Single cell metagenomics reveals metabolic interactions within the superorganism composed of flagellate Streblomastix strix and complex community of Bacteroidetes bacteria on its surface.</title>
        <authorList>
            <person name="Treitli S.C."/>
            <person name="Kolisko M."/>
            <person name="Husnik F."/>
            <person name="Keeling P."/>
            <person name="Hampl V."/>
        </authorList>
    </citation>
    <scope>NUCLEOTIDE SEQUENCE [LARGE SCALE GENOMIC DNA]</scope>
    <source>
        <strain evidence="2">ST1C</strain>
    </source>
</reference>
<feature type="compositionally biased region" description="Basic residues" evidence="1">
    <location>
        <begin position="205"/>
        <end position="214"/>
    </location>
</feature>
<gene>
    <name evidence="2" type="ORF">EZS28_002492</name>
</gene>
<dbReference type="EMBL" id="SNRW01000303">
    <property type="protein sequence ID" value="KAA6401978.1"/>
    <property type="molecule type" value="Genomic_DNA"/>
</dbReference>
<evidence type="ECO:0000313" key="2">
    <source>
        <dbReference type="EMBL" id="KAA6401978.1"/>
    </source>
</evidence>
<feature type="region of interest" description="Disordered" evidence="1">
    <location>
        <begin position="1"/>
        <end position="57"/>
    </location>
</feature>
<feature type="compositionally biased region" description="Low complexity" evidence="1">
    <location>
        <begin position="1"/>
        <end position="29"/>
    </location>
</feature>
<organism evidence="2 3">
    <name type="scientific">Streblomastix strix</name>
    <dbReference type="NCBI Taxonomy" id="222440"/>
    <lineage>
        <taxon>Eukaryota</taxon>
        <taxon>Metamonada</taxon>
        <taxon>Preaxostyla</taxon>
        <taxon>Oxymonadida</taxon>
        <taxon>Streblomastigidae</taxon>
        <taxon>Streblomastix</taxon>
    </lineage>
</organism>
<evidence type="ECO:0000313" key="3">
    <source>
        <dbReference type="Proteomes" id="UP000324800"/>
    </source>
</evidence>
<dbReference type="AlphaFoldDB" id="A0A5J4X440"/>
<sequence>MKLLANEIIPSEPSISTSQSSETTSSNIIPIPKPSVHQKRTSSKFKVPEQKRQKTGAVNETINSNAQSSRIKQIAGRSDINFGSNMDIDMEQMMERDLIHKQRITNDGPIVSKAQTYANIQHLNDVNETNIPQRGHLAAQSAHGLGFHPLIGQEQERYEDEPEQDQSQQNLSNLPDNLEKEGQPVQTQETGRSEANKGSIQPRSKSFRKKKKNR</sequence>
<proteinExistence type="predicted"/>
<name>A0A5J4X440_9EUKA</name>
<comment type="caution">
    <text evidence="2">The sequence shown here is derived from an EMBL/GenBank/DDBJ whole genome shotgun (WGS) entry which is preliminary data.</text>
</comment>
<feature type="region of interest" description="Disordered" evidence="1">
    <location>
        <begin position="156"/>
        <end position="214"/>
    </location>
</feature>
<protein>
    <submittedName>
        <fullName evidence="2">Uncharacterized protein</fullName>
    </submittedName>
</protein>